<evidence type="ECO:0000313" key="6">
    <source>
        <dbReference type="Proteomes" id="UP000194860"/>
    </source>
</evidence>
<evidence type="ECO:0000256" key="3">
    <source>
        <dbReference type="ARBA" id="ARBA00022679"/>
    </source>
</evidence>
<protein>
    <submittedName>
        <fullName evidence="5">LL-diaminopimelate aminotransferase</fullName>
    </submittedName>
</protein>
<keyword evidence="2 5" id="KW-0032">Aminotransferase</keyword>
<comment type="cofactor">
    <cofactor evidence="1">
        <name>pyridoxal 5'-phosphate</name>
        <dbReference type="ChEBI" id="CHEBI:597326"/>
    </cofactor>
</comment>
<evidence type="ECO:0000313" key="5">
    <source>
        <dbReference type="EMBL" id="OTY26758.1"/>
    </source>
</evidence>
<dbReference type="SUPFAM" id="SSF53383">
    <property type="entry name" value="PLP-dependent transferases"/>
    <property type="match status" value="1"/>
</dbReference>
<dbReference type="Pfam" id="PF00155">
    <property type="entry name" value="Aminotran_1_2"/>
    <property type="match status" value="1"/>
</dbReference>
<dbReference type="InterPro" id="IPR004839">
    <property type="entry name" value="Aminotransferase_I/II_large"/>
</dbReference>
<dbReference type="Gene3D" id="3.90.1150.10">
    <property type="entry name" value="Aspartate Aminotransferase, domain 1"/>
    <property type="match status" value="1"/>
</dbReference>
<accession>A0A243ANH6</accession>
<dbReference type="CDD" id="cd00609">
    <property type="entry name" value="AAT_like"/>
    <property type="match status" value="1"/>
</dbReference>
<name>A0A243ANH6_BACTU</name>
<evidence type="ECO:0000256" key="2">
    <source>
        <dbReference type="ARBA" id="ARBA00022576"/>
    </source>
</evidence>
<proteinExistence type="predicted"/>
<dbReference type="GO" id="GO:0030170">
    <property type="term" value="F:pyridoxal phosphate binding"/>
    <property type="evidence" value="ECO:0007669"/>
    <property type="project" value="InterPro"/>
</dbReference>
<keyword evidence="3 5" id="KW-0808">Transferase</keyword>
<evidence type="ECO:0000259" key="4">
    <source>
        <dbReference type="Pfam" id="PF00155"/>
    </source>
</evidence>
<reference evidence="5 6" key="1">
    <citation type="submission" date="2016-10" db="EMBL/GenBank/DDBJ databases">
        <title>Comparative genomics of Bacillus thuringiensis reveals a path to pathogens against multiple invertebrate hosts.</title>
        <authorList>
            <person name="Zheng J."/>
            <person name="Gao Q."/>
            <person name="Liu H."/>
            <person name="Peng D."/>
            <person name="Ruan L."/>
            <person name="Sun M."/>
        </authorList>
    </citation>
    <scope>NUCLEOTIDE SEQUENCE [LARGE SCALE GENOMIC DNA]</scope>
    <source>
        <strain evidence="5">BGSC 4BM1</strain>
    </source>
</reference>
<dbReference type="Proteomes" id="UP000194860">
    <property type="component" value="Unassembled WGS sequence"/>
</dbReference>
<dbReference type="EMBL" id="NFDG01000038">
    <property type="protein sequence ID" value="OTY26758.1"/>
    <property type="molecule type" value="Genomic_DNA"/>
</dbReference>
<dbReference type="GO" id="GO:0008483">
    <property type="term" value="F:transaminase activity"/>
    <property type="evidence" value="ECO:0007669"/>
    <property type="project" value="UniProtKB-KW"/>
</dbReference>
<dbReference type="RefSeq" id="WP_088031190.1">
    <property type="nucleotide sequence ID" value="NZ_NFDG01000038.1"/>
</dbReference>
<comment type="caution">
    <text evidence="5">The sequence shown here is derived from an EMBL/GenBank/DDBJ whole genome shotgun (WGS) entry which is preliminary data.</text>
</comment>
<dbReference type="PANTHER" id="PTHR42832:SF3">
    <property type="entry name" value="L-GLUTAMINE--4-(METHYLSULFANYL)-2-OXOBUTANOATE AMINOTRANSFERASE"/>
    <property type="match status" value="1"/>
</dbReference>
<dbReference type="AlphaFoldDB" id="A0A243ANH6"/>
<dbReference type="InterPro" id="IPR015424">
    <property type="entry name" value="PyrdxlP-dep_Trfase"/>
</dbReference>
<sequence>MNFKISNRVSNLPSYLFAHLENMKQKRVKEGYPVIDLSVGDPNFPTQSHIVEKMKEVLSEYETHRYPPFRGIDQLKITISEWYKRRFGVDIDPEKEVLILVGSKEGLSHISLSYIDPGEIALVPNPGYPAYAGGVALAGGQVEELPLLEKNNFFPDFSNVSPRVAKKAKLMFLNYPNNPTGAVAGVEDFERAVEFAKKNNIIVAHDAAYSEVSFGNYVAPSFLKAKGAKEIGVEFHSFSKTFCMTGWRIGMVVGNAEVIDNIAKTKAFVDSGVFGAIQKAASFALDSYNEVPKEIKERYLERMNILKRGLEPLGWEIQVPKAGYFIWVKVPNNNSSMEFCKMLLEKAGVLMTPGVGFGGYGEGFIRISLNVEEEQLHRAIESINENIYIQK</sequence>
<dbReference type="PANTHER" id="PTHR42832">
    <property type="entry name" value="AMINO ACID AMINOTRANSFERASE"/>
    <property type="match status" value="1"/>
</dbReference>
<dbReference type="InterPro" id="IPR015421">
    <property type="entry name" value="PyrdxlP-dep_Trfase_major"/>
</dbReference>
<dbReference type="Gene3D" id="3.40.640.10">
    <property type="entry name" value="Type I PLP-dependent aspartate aminotransferase-like (Major domain)"/>
    <property type="match status" value="1"/>
</dbReference>
<organism evidence="5 6">
    <name type="scientific">Bacillus thuringiensis serovar navarrensis</name>
    <dbReference type="NCBI Taxonomy" id="339658"/>
    <lineage>
        <taxon>Bacteria</taxon>
        <taxon>Bacillati</taxon>
        <taxon>Bacillota</taxon>
        <taxon>Bacilli</taxon>
        <taxon>Bacillales</taxon>
        <taxon>Bacillaceae</taxon>
        <taxon>Bacillus</taxon>
        <taxon>Bacillus cereus group</taxon>
    </lineage>
</organism>
<dbReference type="InterPro" id="IPR015422">
    <property type="entry name" value="PyrdxlP-dep_Trfase_small"/>
</dbReference>
<evidence type="ECO:0000256" key="1">
    <source>
        <dbReference type="ARBA" id="ARBA00001933"/>
    </source>
</evidence>
<feature type="domain" description="Aminotransferase class I/classII large" evidence="4">
    <location>
        <begin position="33"/>
        <end position="383"/>
    </location>
</feature>
<dbReference type="InterPro" id="IPR050881">
    <property type="entry name" value="LL-DAP_aminotransferase"/>
</dbReference>
<dbReference type="NCBIfam" id="NF006756">
    <property type="entry name" value="PRK09276.1"/>
    <property type="match status" value="1"/>
</dbReference>
<gene>
    <name evidence="5" type="ORF">BK732_05295</name>
</gene>